<evidence type="ECO:0000313" key="2">
    <source>
        <dbReference type="EMBL" id="HIH15961.1"/>
    </source>
</evidence>
<evidence type="ECO:0000259" key="1">
    <source>
        <dbReference type="Pfam" id="PF01521"/>
    </source>
</evidence>
<dbReference type="EMBL" id="DUGH01000021">
    <property type="protein sequence ID" value="HIH15961.1"/>
    <property type="molecule type" value="Genomic_DNA"/>
</dbReference>
<evidence type="ECO:0000313" key="3">
    <source>
        <dbReference type="EMBL" id="MBS3063180.1"/>
    </source>
</evidence>
<accession>A0A7J4JDY2</accession>
<dbReference type="Proteomes" id="UP000564964">
    <property type="component" value="Unassembled WGS sequence"/>
</dbReference>
<reference evidence="3" key="2">
    <citation type="submission" date="2021-03" db="EMBL/GenBank/DDBJ databases">
        <authorList>
            <person name="Jaffe A."/>
        </authorList>
    </citation>
    <scope>NUCLEOTIDE SEQUENCE</scope>
    <source>
        <strain evidence="3">RIFCSPLOWO2_01_FULL_58_19</strain>
    </source>
</reference>
<dbReference type="GO" id="GO:0051537">
    <property type="term" value="F:2 iron, 2 sulfur cluster binding"/>
    <property type="evidence" value="ECO:0007669"/>
    <property type="project" value="TreeGrafter"/>
</dbReference>
<dbReference type="EMBL" id="JAGVWE010000004">
    <property type="protein sequence ID" value="MBS3063180.1"/>
    <property type="molecule type" value="Genomic_DNA"/>
</dbReference>
<comment type="caution">
    <text evidence="2">The sequence shown here is derived from an EMBL/GenBank/DDBJ whole genome shotgun (WGS) entry which is preliminary data.</text>
</comment>
<dbReference type="AlphaFoldDB" id="A0A7J4JDY2"/>
<reference evidence="3" key="3">
    <citation type="submission" date="2021-05" db="EMBL/GenBank/DDBJ databases">
        <title>Protein family content uncovers lineage relationships and bacterial pathway maintenance mechanisms in DPANN archaea.</title>
        <authorList>
            <person name="Castelle C.J."/>
            <person name="Meheust R."/>
            <person name="Jaffe A.L."/>
            <person name="Seitz K."/>
            <person name="Gong X."/>
            <person name="Baker B.J."/>
            <person name="Banfield J.F."/>
        </authorList>
    </citation>
    <scope>NUCLEOTIDE SEQUENCE</scope>
    <source>
        <strain evidence="3">RIFCSPLOWO2_01_FULL_58_19</strain>
    </source>
</reference>
<dbReference type="PANTHER" id="PTHR43011">
    <property type="entry name" value="IRON-SULFUR CLUSTER ASSEMBLY 2 HOMOLOG, MITOCHONDRIAL"/>
    <property type="match status" value="1"/>
</dbReference>
<organism evidence="2 4">
    <name type="scientific">Candidatus Iainarchaeum sp</name>
    <dbReference type="NCBI Taxonomy" id="3101447"/>
    <lineage>
        <taxon>Archaea</taxon>
        <taxon>Candidatus Iainarchaeota</taxon>
        <taxon>Candidatus Iainarchaeia</taxon>
        <taxon>Candidatus Iainarchaeales</taxon>
        <taxon>Candidatus Iainarchaeaceae</taxon>
        <taxon>Candidatus Iainarchaeum</taxon>
    </lineage>
</organism>
<dbReference type="GO" id="GO:0016226">
    <property type="term" value="P:iron-sulfur cluster assembly"/>
    <property type="evidence" value="ECO:0007669"/>
    <property type="project" value="InterPro"/>
</dbReference>
<dbReference type="Gene3D" id="2.60.300.12">
    <property type="entry name" value="HesB-like domain"/>
    <property type="match status" value="1"/>
</dbReference>
<name>A0A7J4JDY2_9ARCH</name>
<dbReference type="InterPro" id="IPR000361">
    <property type="entry name" value="ATAP_core_dom"/>
</dbReference>
<proteinExistence type="predicted"/>
<dbReference type="SUPFAM" id="SSF89360">
    <property type="entry name" value="HesB-like domain"/>
    <property type="match status" value="1"/>
</dbReference>
<sequence length="134" mass="14257">MPSGHHIDSSCASVGNAAAEKSETKAEGVLEVTSNAAKKILEFAKKEDKEGWLLRVKIMPGGCSGFTYGLWFEKKAEANDLVIEKNGAKVCVDQESWAMLQGSVLEYLESLQGSGFAVQNPNVHGGCGCGKSFS</sequence>
<reference evidence="4" key="1">
    <citation type="journal article" date="2020" name="bioRxiv">
        <title>A rank-normalized archaeal taxonomy based on genome phylogeny resolves widespread incomplete and uneven classifications.</title>
        <authorList>
            <person name="Rinke C."/>
            <person name="Chuvochina M."/>
            <person name="Mussig A.J."/>
            <person name="Chaumeil P.-A."/>
            <person name="Waite D.W."/>
            <person name="Whitman W.B."/>
            <person name="Parks D.H."/>
            <person name="Hugenholtz P."/>
        </authorList>
    </citation>
    <scope>NUCLEOTIDE SEQUENCE [LARGE SCALE GENOMIC DNA]</scope>
</reference>
<dbReference type="InterPro" id="IPR016092">
    <property type="entry name" value="ATAP"/>
</dbReference>
<evidence type="ECO:0000313" key="4">
    <source>
        <dbReference type="Proteomes" id="UP000564964"/>
    </source>
</evidence>
<dbReference type="Proteomes" id="UP000678237">
    <property type="component" value="Unassembled WGS sequence"/>
</dbReference>
<dbReference type="PROSITE" id="PS01152">
    <property type="entry name" value="HESB"/>
    <property type="match status" value="1"/>
</dbReference>
<dbReference type="NCBIfam" id="TIGR00049">
    <property type="entry name" value="iron-sulfur cluster assembly accessory protein"/>
    <property type="match status" value="1"/>
</dbReference>
<protein>
    <submittedName>
        <fullName evidence="2">Iron-sulfur cluster assembly accessory protein</fullName>
    </submittedName>
</protein>
<dbReference type="PANTHER" id="PTHR43011:SF1">
    <property type="entry name" value="IRON-SULFUR CLUSTER ASSEMBLY 2 HOMOLOG, MITOCHONDRIAL"/>
    <property type="match status" value="1"/>
</dbReference>
<dbReference type="GO" id="GO:0051539">
    <property type="term" value="F:4 iron, 4 sulfur cluster binding"/>
    <property type="evidence" value="ECO:0007669"/>
    <property type="project" value="TreeGrafter"/>
</dbReference>
<feature type="domain" description="Core" evidence="1">
    <location>
        <begin position="30"/>
        <end position="131"/>
    </location>
</feature>
<gene>
    <name evidence="2" type="ORF">HA252_00990</name>
    <name evidence="3" type="ORF">J4203_04860</name>
</gene>
<dbReference type="InterPro" id="IPR035903">
    <property type="entry name" value="HesB-like_dom_sf"/>
</dbReference>
<dbReference type="GO" id="GO:0005506">
    <property type="term" value="F:iron ion binding"/>
    <property type="evidence" value="ECO:0007669"/>
    <property type="project" value="TreeGrafter"/>
</dbReference>
<dbReference type="Pfam" id="PF01521">
    <property type="entry name" value="Fe-S_biosyn"/>
    <property type="match status" value="1"/>
</dbReference>
<dbReference type="InterPro" id="IPR017870">
    <property type="entry name" value="FeS_cluster_insertion_CS"/>
</dbReference>